<dbReference type="OrthoDB" id="6499973at2759"/>
<evidence type="ECO:0000313" key="2">
    <source>
        <dbReference type="EMBL" id="TKA54376.1"/>
    </source>
</evidence>
<dbReference type="InterPro" id="IPR036259">
    <property type="entry name" value="MFS_trans_sf"/>
</dbReference>
<keyword evidence="3" id="KW-1185">Reference proteome</keyword>
<dbReference type="Gene3D" id="1.20.1250.20">
    <property type="entry name" value="MFS general substrate transporter like domains"/>
    <property type="match status" value="1"/>
</dbReference>
<keyword evidence="1" id="KW-1133">Transmembrane helix</keyword>
<feature type="transmembrane region" description="Helical" evidence="1">
    <location>
        <begin position="109"/>
        <end position="130"/>
    </location>
</feature>
<sequence length="225" mass="22497">MPYGRRRGRLGGASTGERGAAAAAAAAAAGARREGLFFSFPSLAFGRVCLGPGGGGGGGGGSCSVGVCVGGLLGLAFLSELGYIALLYSRPDYARSIGLSAQQGSVIGAVLNLGLGLGLGVGRPVVGYFSDTAGRINSAMLGTAVCGLLRFVVWLFAKSYGVLLLFAVLAGTVCGAFWSTIAPVGAEVVGLKELPSTPSMLWSVLVLLSTCKSNVSSLVLSVLLC</sequence>
<dbReference type="SUPFAM" id="SSF103473">
    <property type="entry name" value="MFS general substrate transporter"/>
    <property type="match status" value="1"/>
</dbReference>
<evidence type="ECO:0000256" key="1">
    <source>
        <dbReference type="SAM" id="Phobius"/>
    </source>
</evidence>
<keyword evidence="1" id="KW-0812">Transmembrane</keyword>
<proteinExistence type="predicted"/>
<evidence type="ECO:0008006" key="4">
    <source>
        <dbReference type="Google" id="ProtNLM"/>
    </source>
</evidence>
<feature type="transmembrane region" description="Helical" evidence="1">
    <location>
        <begin position="64"/>
        <end position="88"/>
    </location>
</feature>
<keyword evidence="1" id="KW-0472">Membrane</keyword>
<accession>A0A4U0VZE0</accession>
<feature type="transmembrane region" description="Helical" evidence="1">
    <location>
        <begin position="163"/>
        <end position="181"/>
    </location>
</feature>
<dbReference type="Proteomes" id="UP000308768">
    <property type="component" value="Unassembled WGS sequence"/>
</dbReference>
<reference evidence="2 3" key="1">
    <citation type="submission" date="2017-03" db="EMBL/GenBank/DDBJ databases">
        <title>Genomes of endolithic fungi from Antarctica.</title>
        <authorList>
            <person name="Coleine C."/>
            <person name="Masonjones S."/>
            <person name="Stajich J.E."/>
        </authorList>
    </citation>
    <scope>NUCLEOTIDE SEQUENCE [LARGE SCALE GENOMIC DNA]</scope>
    <source>
        <strain evidence="2 3">CCFEE 5187</strain>
    </source>
</reference>
<organism evidence="2 3">
    <name type="scientific">Cryomyces minteri</name>
    <dbReference type="NCBI Taxonomy" id="331657"/>
    <lineage>
        <taxon>Eukaryota</taxon>
        <taxon>Fungi</taxon>
        <taxon>Dikarya</taxon>
        <taxon>Ascomycota</taxon>
        <taxon>Pezizomycotina</taxon>
        <taxon>Dothideomycetes</taxon>
        <taxon>Dothideomycetes incertae sedis</taxon>
        <taxon>Cryomyces</taxon>
    </lineage>
</organism>
<feature type="transmembrane region" description="Helical" evidence="1">
    <location>
        <begin position="201"/>
        <end position="224"/>
    </location>
</feature>
<feature type="transmembrane region" description="Helical" evidence="1">
    <location>
        <begin position="136"/>
        <end position="156"/>
    </location>
</feature>
<comment type="caution">
    <text evidence="2">The sequence shown here is derived from an EMBL/GenBank/DDBJ whole genome shotgun (WGS) entry which is preliminary data.</text>
</comment>
<gene>
    <name evidence="2" type="ORF">B0A49_11190</name>
</gene>
<protein>
    <recommendedName>
        <fullName evidence="4">Major facilitator superfamily (MFS) profile domain-containing protein</fullName>
    </recommendedName>
</protein>
<name>A0A4U0VZE0_9PEZI</name>
<dbReference type="AlphaFoldDB" id="A0A4U0VZE0"/>
<evidence type="ECO:0000313" key="3">
    <source>
        <dbReference type="Proteomes" id="UP000308768"/>
    </source>
</evidence>
<dbReference type="EMBL" id="NAJN01002316">
    <property type="protein sequence ID" value="TKA54376.1"/>
    <property type="molecule type" value="Genomic_DNA"/>
</dbReference>